<keyword evidence="1" id="KW-0853">WD repeat</keyword>
<dbReference type="HOGENOM" id="CLU_000288_57_19_1"/>
<dbReference type="PROSITE" id="PS50294">
    <property type="entry name" value="WD_REPEATS_REGION"/>
    <property type="match status" value="1"/>
</dbReference>
<gene>
    <name evidence="2" type="ORF">SCLCIDRAFT_125489</name>
</gene>
<dbReference type="SMART" id="SM00320">
    <property type="entry name" value="WD40"/>
    <property type="match status" value="1"/>
</dbReference>
<dbReference type="SUPFAM" id="SSF50978">
    <property type="entry name" value="WD40 repeat-like"/>
    <property type="match status" value="1"/>
</dbReference>
<protein>
    <submittedName>
        <fullName evidence="2">Uncharacterized protein</fullName>
    </submittedName>
</protein>
<dbReference type="OrthoDB" id="2615105at2759"/>
<proteinExistence type="predicted"/>
<name>A0A0C3DV55_9AGAM</name>
<feature type="non-terminal residue" evidence="2">
    <location>
        <position position="1"/>
    </location>
</feature>
<reference evidence="2 3" key="1">
    <citation type="submission" date="2014-04" db="EMBL/GenBank/DDBJ databases">
        <authorList>
            <consortium name="DOE Joint Genome Institute"/>
            <person name="Kuo A."/>
            <person name="Kohler A."/>
            <person name="Nagy L.G."/>
            <person name="Floudas D."/>
            <person name="Copeland A."/>
            <person name="Barry K.W."/>
            <person name="Cichocki N."/>
            <person name="Veneault-Fourrey C."/>
            <person name="LaButti K."/>
            <person name="Lindquist E.A."/>
            <person name="Lipzen A."/>
            <person name="Lundell T."/>
            <person name="Morin E."/>
            <person name="Murat C."/>
            <person name="Sun H."/>
            <person name="Tunlid A."/>
            <person name="Henrissat B."/>
            <person name="Grigoriev I.V."/>
            <person name="Hibbett D.S."/>
            <person name="Martin F."/>
            <person name="Nordberg H.P."/>
            <person name="Cantor M.N."/>
            <person name="Hua S.X."/>
        </authorList>
    </citation>
    <scope>NUCLEOTIDE SEQUENCE [LARGE SCALE GENOMIC DNA]</scope>
    <source>
        <strain evidence="2 3">Foug A</strain>
    </source>
</reference>
<sequence length="205" mass="23137">TVRVWDADRGVEIGSPLQGHTSGVTLVAFSPDGTKTVSGSWDNSARIQDADKEVRIINNNGKASLESTECYICPSNNSKYTSLQLYCYMYSFPYNTEHDVHATFHSDAQHPISHDSIRFSSVPSHALHDREKLCFHDKQAFHQCVRLHEDGWIRGPHSQLLLWVPSDKRDPFYNPCTTLILPRGGVELDLSKIAHGSKWQESFVP</sequence>
<dbReference type="InterPro" id="IPR015943">
    <property type="entry name" value="WD40/YVTN_repeat-like_dom_sf"/>
</dbReference>
<organism evidence="2 3">
    <name type="scientific">Scleroderma citrinum Foug A</name>
    <dbReference type="NCBI Taxonomy" id="1036808"/>
    <lineage>
        <taxon>Eukaryota</taxon>
        <taxon>Fungi</taxon>
        <taxon>Dikarya</taxon>
        <taxon>Basidiomycota</taxon>
        <taxon>Agaricomycotina</taxon>
        <taxon>Agaricomycetes</taxon>
        <taxon>Agaricomycetidae</taxon>
        <taxon>Boletales</taxon>
        <taxon>Sclerodermatineae</taxon>
        <taxon>Sclerodermataceae</taxon>
        <taxon>Scleroderma</taxon>
    </lineage>
</organism>
<dbReference type="Pfam" id="PF00400">
    <property type="entry name" value="WD40"/>
    <property type="match status" value="1"/>
</dbReference>
<keyword evidence="3" id="KW-1185">Reference proteome</keyword>
<dbReference type="Gene3D" id="2.130.10.10">
    <property type="entry name" value="YVTN repeat-like/Quinoprotein amine dehydrogenase"/>
    <property type="match status" value="1"/>
</dbReference>
<dbReference type="InParanoid" id="A0A0C3DV55"/>
<evidence type="ECO:0000313" key="3">
    <source>
        <dbReference type="Proteomes" id="UP000053989"/>
    </source>
</evidence>
<dbReference type="InterPro" id="IPR036322">
    <property type="entry name" value="WD40_repeat_dom_sf"/>
</dbReference>
<evidence type="ECO:0000313" key="2">
    <source>
        <dbReference type="EMBL" id="KIM59836.1"/>
    </source>
</evidence>
<dbReference type="AlphaFoldDB" id="A0A0C3DV55"/>
<dbReference type="Proteomes" id="UP000053989">
    <property type="component" value="Unassembled WGS sequence"/>
</dbReference>
<dbReference type="PROSITE" id="PS50082">
    <property type="entry name" value="WD_REPEATS_2"/>
    <property type="match status" value="1"/>
</dbReference>
<dbReference type="EMBL" id="KN822069">
    <property type="protein sequence ID" value="KIM59836.1"/>
    <property type="molecule type" value="Genomic_DNA"/>
</dbReference>
<dbReference type="InterPro" id="IPR001680">
    <property type="entry name" value="WD40_rpt"/>
</dbReference>
<evidence type="ECO:0000256" key="1">
    <source>
        <dbReference type="PROSITE-ProRule" id="PRU00221"/>
    </source>
</evidence>
<feature type="repeat" description="WD" evidence="1">
    <location>
        <begin position="17"/>
        <end position="58"/>
    </location>
</feature>
<accession>A0A0C3DV55</accession>
<reference evidence="3" key="2">
    <citation type="submission" date="2015-01" db="EMBL/GenBank/DDBJ databases">
        <title>Evolutionary Origins and Diversification of the Mycorrhizal Mutualists.</title>
        <authorList>
            <consortium name="DOE Joint Genome Institute"/>
            <consortium name="Mycorrhizal Genomics Consortium"/>
            <person name="Kohler A."/>
            <person name="Kuo A."/>
            <person name="Nagy L.G."/>
            <person name="Floudas D."/>
            <person name="Copeland A."/>
            <person name="Barry K.W."/>
            <person name="Cichocki N."/>
            <person name="Veneault-Fourrey C."/>
            <person name="LaButti K."/>
            <person name="Lindquist E.A."/>
            <person name="Lipzen A."/>
            <person name="Lundell T."/>
            <person name="Morin E."/>
            <person name="Murat C."/>
            <person name="Riley R."/>
            <person name="Ohm R."/>
            <person name="Sun H."/>
            <person name="Tunlid A."/>
            <person name="Henrissat B."/>
            <person name="Grigoriev I.V."/>
            <person name="Hibbett D.S."/>
            <person name="Martin F."/>
        </authorList>
    </citation>
    <scope>NUCLEOTIDE SEQUENCE [LARGE SCALE GENOMIC DNA]</scope>
    <source>
        <strain evidence="3">Foug A</strain>
    </source>
</reference>